<evidence type="ECO:0000256" key="1">
    <source>
        <dbReference type="ARBA" id="ARBA00023015"/>
    </source>
</evidence>
<keyword evidence="3" id="KW-0804">Transcription</keyword>
<name>A0A166H261_9BACT</name>
<evidence type="ECO:0000256" key="2">
    <source>
        <dbReference type="ARBA" id="ARBA00023125"/>
    </source>
</evidence>
<dbReference type="InterPro" id="IPR009057">
    <property type="entry name" value="Homeodomain-like_sf"/>
</dbReference>
<dbReference type="EMBL" id="KT342857">
    <property type="protein sequence ID" value="ANA07981.1"/>
    <property type="molecule type" value="Genomic_DNA"/>
</dbReference>
<keyword evidence="1" id="KW-0805">Transcription regulation</keyword>
<accession>A0A166H261</accession>
<dbReference type="GO" id="GO:0003700">
    <property type="term" value="F:DNA-binding transcription factor activity"/>
    <property type="evidence" value="ECO:0007669"/>
    <property type="project" value="TreeGrafter"/>
</dbReference>
<evidence type="ECO:0000259" key="5">
    <source>
        <dbReference type="PROSITE" id="PS50977"/>
    </source>
</evidence>
<dbReference type="PANTHER" id="PTHR30055">
    <property type="entry name" value="HTH-TYPE TRANSCRIPTIONAL REGULATOR RUTR"/>
    <property type="match status" value="1"/>
</dbReference>
<dbReference type="InterPro" id="IPR001647">
    <property type="entry name" value="HTH_TetR"/>
</dbReference>
<dbReference type="GO" id="GO:0000976">
    <property type="term" value="F:transcription cis-regulatory region binding"/>
    <property type="evidence" value="ECO:0007669"/>
    <property type="project" value="TreeGrafter"/>
</dbReference>
<sequence length="193" mass="21186">MTGDDKPRRILDAAVRVFAAQGYDASRVGDIAREAGVAYGLVYHYYDSKEAVLEAVFREAWGRLLAAVALAEATSEDAAEQLELVVKIVLRAWRDDPDLVRLLVREVTRNPHIQDELDEIGQAFASLERMVRRGQDDGTFRSGLDPRLASWMLYGALEEVLTGWVLGQLPDDAAAVGAAEREVTATMVGGLRA</sequence>
<dbReference type="SUPFAM" id="SSF48498">
    <property type="entry name" value="Tetracyclin repressor-like, C-terminal domain"/>
    <property type="match status" value="1"/>
</dbReference>
<evidence type="ECO:0000256" key="3">
    <source>
        <dbReference type="ARBA" id="ARBA00023163"/>
    </source>
</evidence>
<dbReference type="Pfam" id="PF08359">
    <property type="entry name" value="TetR_C_4"/>
    <property type="match status" value="1"/>
</dbReference>
<reference evidence="6" key="1">
    <citation type="submission" date="2016-04" db="EMBL/GenBank/DDBJ databases">
        <title>Exploring the genomic information of specific uncultured soil bacteria through a new metagenomic library-based strategy.</title>
        <authorList>
            <person name="Liu Y."/>
            <person name="Zhang R."/>
        </authorList>
    </citation>
    <scope>NUCLEOTIDE SEQUENCE</scope>
</reference>
<dbReference type="AlphaFoldDB" id="A0A166H261"/>
<dbReference type="SUPFAM" id="SSF46689">
    <property type="entry name" value="Homeodomain-like"/>
    <property type="match status" value="1"/>
</dbReference>
<dbReference type="PANTHER" id="PTHR30055:SF234">
    <property type="entry name" value="HTH-TYPE TRANSCRIPTIONAL REGULATOR BETI"/>
    <property type="match status" value="1"/>
</dbReference>
<dbReference type="PRINTS" id="PR00455">
    <property type="entry name" value="HTHTETR"/>
</dbReference>
<dbReference type="InterPro" id="IPR036271">
    <property type="entry name" value="Tet_transcr_reg_TetR-rel_C_sf"/>
</dbReference>
<dbReference type="Gene3D" id="1.10.10.60">
    <property type="entry name" value="Homeodomain-like"/>
    <property type="match status" value="1"/>
</dbReference>
<dbReference type="InterPro" id="IPR013570">
    <property type="entry name" value="Tscrpt_reg_YsiA_C"/>
</dbReference>
<keyword evidence="2 4" id="KW-0238">DNA-binding</keyword>
<organism evidence="6">
    <name type="scientific">uncultured bacterium 5G12</name>
    <dbReference type="NCBI Taxonomy" id="1701325"/>
    <lineage>
        <taxon>Bacteria</taxon>
        <taxon>environmental samples</taxon>
    </lineage>
</organism>
<gene>
    <name evidence="6" type="primary">acrR</name>
    <name evidence="6" type="ORF">5G12_055</name>
</gene>
<evidence type="ECO:0000256" key="4">
    <source>
        <dbReference type="PROSITE-ProRule" id="PRU00335"/>
    </source>
</evidence>
<proteinExistence type="predicted"/>
<evidence type="ECO:0000313" key="6">
    <source>
        <dbReference type="EMBL" id="ANA07981.1"/>
    </source>
</evidence>
<dbReference type="InterPro" id="IPR050109">
    <property type="entry name" value="HTH-type_TetR-like_transc_reg"/>
</dbReference>
<dbReference type="PROSITE" id="PS50977">
    <property type="entry name" value="HTH_TETR_2"/>
    <property type="match status" value="1"/>
</dbReference>
<protein>
    <submittedName>
        <fullName evidence="6">TetR family transcriptional regulator</fullName>
    </submittedName>
</protein>
<feature type="DNA-binding region" description="H-T-H motif" evidence="4">
    <location>
        <begin position="27"/>
        <end position="46"/>
    </location>
</feature>
<feature type="domain" description="HTH tetR-type" evidence="5">
    <location>
        <begin position="4"/>
        <end position="64"/>
    </location>
</feature>
<dbReference type="Gene3D" id="1.10.357.10">
    <property type="entry name" value="Tetracycline Repressor, domain 2"/>
    <property type="match status" value="1"/>
</dbReference>
<dbReference type="Pfam" id="PF00440">
    <property type="entry name" value="TetR_N"/>
    <property type="match status" value="1"/>
</dbReference>